<keyword evidence="4" id="KW-1185">Reference proteome</keyword>
<sequence>MLKFVLVVAAFLAPITWACDQPVTISSKTVSGALLSGESCPGDTLMFLDQSFVADEKGLFVIGVGRDIVGEYTLWRTSSAQEEPVAVIQVHEREYSVSIIEGVPQRTVTPSAEDLARIRAEGALVAAAKLTPVSGEYWRAPAISPAPGRISGVYGSQRVYNGTPGRPHYGLDIAAPTGTQVKAPIAGVVVLAESDLFYSGGTIIIAHGANLTSSFLHLSAVSVEVGDVIEQGQVIGAIGATGRATGPHLDWRMNWMNQRVDTQLLLETSWPNTGSRSIEE</sequence>
<dbReference type="AlphaFoldDB" id="A0A3M0A873"/>
<comment type="caution">
    <text evidence="3">The sequence shown here is derived from an EMBL/GenBank/DDBJ whole genome shotgun (WGS) entry which is preliminary data.</text>
</comment>
<dbReference type="EMBL" id="REFJ01000002">
    <property type="protein sequence ID" value="RMA81371.1"/>
    <property type="molecule type" value="Genomic_DNA"/>
</dbReference>
<dbReference type="InterPro" id="IPR016047">
    <property type="entry name" value="M23ase_b-sheet_dom"/>
</dbReference>
<organism evidence="3 4">
    <name type="scientific">Umboniibacter marinipuniceus</name>
    <dbReference type="NCBI Taxonomy" id="569599"/>
    <lineage>
        <taxon>Bacteria</taxon>
        <taxon>Pseudomonadati</taxon>
        <taxon>Pseudomonadota</taxon>
        <taxon>Gammaproteobacteria</taxon>
        <taxon>Cellvibrionales</taxon>
        <taxon>Cellvibrionaceae</taxon>
        <taxon>Umboniibacter</taxon>
    </lineage>
</organism>
<dbReference type="PANTHER" id="PTHR21666">
    <property type="entry name" value="PEPTIDASE-RELATED"/>
    <property type="match status" value="1"/>
</dbReference>
<dbReference type="RefSeq" id="WP_121876514.1">
    <property type="nucleotide sequence ID" value="NZ_REFJ01000002.1"/>
</dbReference>
<gene>
    <name evidence="3" type="ORF">DFR27_1191</name>
</gene>
<dbReference type="Proteomes" id="UP000267187">
    <property type="component" value="Unassembled WGS sequence"/>
</dbReference>
<name>A0A3M0A873_9GAMM</name>
<evidence type="ECO:0000259" key="2">
    <source>
        <dbReference type="Pfam" id="PF01551"/>
    </source>
</evidence>
<dbReference type="Gene3D" id="2.70.70.10">
    <property type="entry name" value="Glucose Permease (Domain IIA)"/>
    <property type="match status" value="1"/>
</dbReference>
<dbReference type="OrthoDB" id="9805070at2"/>
<evidence type="ECO:0000256" key="1">
    <source>
        <dbReference type="SAM" id="SignalP"/>
    </source>
</evidence>
<dbReference type="CDD" id="cd12797">
    <property type="entry name" value="M23_peptidase"/>
    <property type="match status" value="1"/>
</dbReference>
<feature type="domain" description="M23ase beta-sheet core" evidence="2">
    <location>
        <begin position="167"/>
        <end position="261"/>
    </location>
</feature>
<feature type="chain" id="PRO_5018078761" evidence="1">
    <location>
        <begin position="19"/>
        <end position="280"/>
    </location>
</feature>
<dbReference type="PANTHER" id="PTHR21666:SF285">
    <property type="entry name" value="M23 FAMILY METALLOPEPTIDASE"/>
    <property type="match status" value="1"/>
</dbReference>
<keyword evidence="3" id="KW-0378">Hydrolase</keyword>
<proteinExistence type="predicted"/>
<feature type="signal peptide" evidence="1">
    <location>
        <begin position="1"/>
        <end position="18"/>
    </location>
</feature>
<accession>A0A3M0A873</accession>
<reference evidence="3 4" key="1">
    <citation type="submission" date="2018-10" db="EMBL/GenBank/DDBJ databases">
        <title>Genomic Encyclopedia of Type Strains, Phase IV (KMG-IV): sequencing the most valuable type-strain genomes for metagenomic binning, comparative biology and taxonomic classification.</title>
        <authorList>
            <person name="Goeker M."/>
        </authorList>
    </citation>
    <scope>NUCLEOTIDE SEQUENCE [LARGE SCALE GENOMIC DNA]</scope>
    <source>
        <strain evidence="3 4">DSM 25080</strain>
    </source>
</reference>
<dbReference type="SUPFAM" id="SSF51261">
    <property type="entry name" value="Duplicated hybrid motif"/>
    <property type="match status" value="1"/>
</dbReference>
<protein>
    <submittedName>
        <fullName evidence="3">Murein DD-endopeptidase MepM/ murein hydrolase activator NlpD</fullName>
    </submittedName>
</protein>
<dbReference type="InterPro" id="IPR050570">
    <property type="entry name" value="Cell_wall_metabolism_enzyme"/>
</dbReference>
<dbReference type="InterPro" id="IPR011055">
    <property type="entry name" value="Dup_hybrid_motif"/>
</dbReference>
<evidence type="ECO:0000313" key="3">
    <source>
        <dbReference type="EMBL" id="RMA81371.1"/>
    </source>
</evidence>
<keyword evidence="1" id="KW-0732">Signal</keyword>
<dbReference type="FunFam" id="2.70.70.10:FF:000019">
    <property type="entry name" value="M23 family peptidase"/>
    <property type="match status" value="1"/>
</dbReference>
<evidence type="ECO:0000313" key="4">
    <source>
        <dbReference type="Proteomes" id="UP000267187"/>
    </source>
</evidence>
<dbReference type="Pfam" id="PF01551">
    <property type="entry name" value="Peptidase_M23"/>
    <property type="match status" value="1"/>
</dbReference>
<dbReference type="GO" id="GO:0004222">
    <property type="term" value="F:metalloendopeptidase activity"/>
    <property type="evidence" value="ECO:0007669"/>
    <property type="project" value="TreeGrafter"/>
</dbReference>